<name>A0A1Y3BJP2_EURMA</name>
<comment type="caution">
    <text evidence="1">The sequence shown here is derived from an EMBL/GenBank/DDBJ whole genome shotgun (WGS) entry which is preliminary data.</text>
</comment>
<accession>A0A1Y3BJP2</accession>
<dbReference type="PANTHER" id="PTHR13639:SF2">
    <property type="entry name" value="CYTOCHROME C OXIDASE ASSEMBLY FACTOR 4 HOMOLOG, MITOCHONDRIAL"/>
    <property type="match status" value="1"/>
</dbReference>
<keyword evidence="2" id="KW-1185">Reference proteome</keyword>
<protein>
    <recommendedName>
        <fullName evidence="3">CHCH domain-containing protein</fullName>
    </recommendedName>
</protein>
<proteinExistence type="predicted"/>
<dbReference type="GO" id="GO:0005758">
    <property type="term" value="C:mitochondrial intermembrane space"/>
    <property type="evidence" value="ECO:0007669"/>
    <property type="project" value="InterPro"/>
</dbReference>
<evidence type="ECO:0000313" key="2">
    <source>
        <dbReference type="Proteomes" id="UP000194236"/>
    </source>
</evidence>
<dbReference type="InterPro" id="IPR039870">
    <property type="entry name" value="Coa4-like"/>
</dbReference>
<sequence>MSSSILEEKDPIEEMLDRTGCKNIHVSLQECMFEYKDWRKCQNLVNDLRDCMLKYEQQKRPEFQNE</sequence>
<evidence type="ECO:0008006" key="3">
    <source>
        <dbReference type="Google" id="ProtNLM"/>
    </source>
</evidence>
<dbReference type="OrthoDB" id="5586401at2759"/>
<dbReference type="AlphaFoldDB" id="A0A1Y3BJP2"/>
<dbReference type="EMBL" id="MUJZ01020195">
    <property type="protein sequence ID" value="OTF80033.1"/>
    <property type="molecule type" value="Genomic_DNA"/>
</dbReference>
<dbReference type="PANTHER" id="PTHR13639">
    <property type="entry name" value="CYTOCHROME C OXIDASE ASSEMBLY FACTOR 4 HOMOLOG, MITOCHONDRIAL"/>
    <property type="match status" value="1"/>
</dbReference>
<gene>
    <name evidence="1" type="ORF">BLA29_001036</name>
</gene>
<reference evidence="1 2" key="1">
    <citation type="submission" date="2017-03" db="EMBL/GenBank/DDBJ databases">
        <title>Genome Survey of Euroglyphus maynei.</title>
        <authorList>
            <person name="Arlian L.G."/>
            <person name="Morgan M.S."/>
            <person name="Rider S.D."/>
        </authorList>
    </citation>
    <scope>NUCLEOTIDE SEQUENCE [LARGE SCALE GENOMIC DNA]</scope>
    <source>
        <strain evidence="1">Arlian Lab</strain>
        <tissue evidence="1">Whole body</tissue>
    </source>
</reference>
<organism evidence="1 2">
    <name type="scientific">Euroglyphus maynei</name>
    <name type="common">Mayne's house dust mite</name>
    <dbReference type="NCBI Taxonomy" id="6958"/>
    <lineage>
        <taxon>Eukaryota</taxon>
        <taxon>Metazoa</taxon>
        <taxon>Ecdysozoa</taxon>
        <taxon>Arthropoda</taxon>
        <taxon>Chelicerata</taxon>
        <taxon>Arachnida</taxon>
        <taxon>Acari</taxon>
        <taxon>Acariformes</taxon>
        <taxon>Sarcoptiformes</taxon>
        <taxon>Astigmata</taxon>
        <taxon>Psoroptidia</taxon>
        <taxon>Analgoidea</taxon>
        <taxon>Pyroglyphidae</taxon>
        <taxon>Pyroglyphinae</taxon>
        <taxon>Euroglyphus</taxon>
    </lineage>
</organism>
<dbReference type="Proteomes" id="UP000194236">
    <property type="component" value="Unassembled WGS sequence"/>
</dbReference>
<evidence type="ECO:0000313" key="1">
    <source>
        <dbReference type="EMBL" id="OTF80033.1"/>
    </source>
</evidence>
<dbReference type="GO" id="GO:0033617">
    <property type="term" value="P:mitochondrial respiratory chain complex IV assembly"/>
    <property type="evidence" value="ECO:0007669"/>
    <property type="project" value="InterPro"/>
</dbReference>